<dbReference type="NCBIfam" id="NF000282">
    <property type="entry name" value="RND_permease_1"/>
    <property type="match status" value="1"/>
</dbReference>
<organism evidence="10 11">
    <name type="scientific">Shewanella benthica KT99</name>
    <dbReference type="NCBI Taxonomy" id="314608"/>
    <lineage>
        <taxon>Bacteria</taxon>
        <taxon>Pseudomonadati</taxon>
        <taxon>Pseudomonadota</taxon>
        <taxon>Gammaproteobacteria</taxon>
        <taxon>Alteromonadales</taxon>
        <taxon>Shewanellaceae</taxon>
        <taxon>Shewanella</taxon>
    </lineage>
</organism>
<dbReference type="Gene3D" id="3.30.70.1320">
    <property type="entry name" value="Multidrug efflux transporter AcrB pore domain like"/>
    <property type="match status" value="1"/>
</dbReference>
<dbReference type="SUPFAM" id="SSF82866">
    <property type="entry name" value="Multidrug efflux transporter AcrB transmembrane domain"/>
    <property type="match status" value="2"/>
</dbReference>
<dbReference type="RefSeq" id="WP_005496459.1">
    <property type="nucleotide sequence ID" value="NZ_ABIC01000003.1"/>
</dbReference>
<evidence type="ECO:0000256" key="6">
    <source>
        <dbReference type="ARBA" id="ARBA00022692"/>
    </source>
</evidence>
<dbReference type="GO" id="GO:0015562">
    <property type="term" value="F:efflux transmembrane transporter activity"/>
    <property type="evidence" value="ECO:0007669"/>
    <property type="project" value="InterPro"/>
</dbReference>
<feature type="transmembrane region" description="Helical" evidence="9">
    <location>
        <begin position="12"/>
        <end position="32"/>
    </location>
</feature>
<dbReference type="Proteomes" id="UP000005839">
    <property type="component" value="Unassembled WGS sequence"/>
</dbReference>
<keyword evidence="8 9" id="KW-0472">Membrane</keyword>
<dbReference type="FunFam" id="3.30.70.1430:FF:000001">
    <property type="entry name" value="Efflux pump membrane transporter"/>
    <property type="match status" value="1"/>
</dbReference>
<sequence>MSRFFIDRPIFAWVIAIIVMLAGVLSIFRLPVSQYPSIAPPSVVISAVYPGASAKTMEDSVTQVIEQRMTGLDNLRYISSTSDSFGNAQITLTFNAETDPDIAQVQVQNKLQLAMPLLPQEVQAQGVNVSKSSAGFLMVLGFVSQDGSLDRNDISDYVASNIQDPMSRVAGVGTIQLFGAQYAMRIWLDPFKLTQFNLTSIDIMASIREQNAQVSAGQLGGVPSVGGQQLNATVSAQSRLQTVDQFERIIVKSDPSGANVYLKDVARVELGAESYSSESFYNGKPAAGIGIQLATGANALATAGAIRAKIDEMKAFFPQGLEVVYPYDTTPFVEQSIEGVVHTLIEAIVLVFLIMFLFLQNFRATLIPTIAVPVVLLGTFAILSAVGFSINTLTMFAMVLAIGLLVDDAIVVVENVERVMHEEGLSPVEATKKSMDQITGALVGIGLTLSAVFVPMAFMSGSTGVIYRQFSVTIVSAMGLSVMVALILTPALCATMLKPMKKGQTHINTGFFGWFNRSFDKMTSRYTDTVAAMIKRTGRVMLIYLVLVVAMGWIFMRMPTAFLPDEDQGIMFTQAILPVNSTLESTQKVMEDVTDYFLNEESENVESVFTVSGFSFAGNGQNMGIAFVSMKDWSEREGAGQDIKSVAARAMGKFMQMKEAFVFAFVPPAVIELGTANGFDFYLQDRNGQGHDKLVEARNMLLGMARENPNLTGVRPNGQEDAPMYQIHIDQAKIRALSVDINSVNSVLGTAWGGSYVNDFIDRGRVKKVYVQGEAKYRMQPEDLDSWYVRNTKGEMVPFSAFATGTWEYASPRLERFNGLPAMNIQGGTAPGYSTGAAMLDIEEMVKKLPPGFGVEWNGLSYEERLSGNQAPALYALSIVVVFLVLAALYESWSVPFSVILVVPLGIIGALIAMNARGLPNDVFFQVALLTTVGLATKNAILIVEFAKEYYDKGATLVDATLHAVRVRLRPILMTSMAFGLGVVPLAISTGVGSGSQNAIGTGVLGGMMSSTFMGIFFIPIFFVVVERLFSKREKKKAVEAETSATL</sequence>
<proteinExistence type="inferred from homology"/>
<feature type="transmembrane region" description="Helical" evidence="9">
    <location>
        <begin position="437"/>
        <end position="458"/>
    </location>
</feature>
<dbReference type="PANTHER" id="PTHR32063">
    <property type="match status" value="1"/>
</dbReference>
<dbReference type="PANTHER" id="PTHR32063:SF13">
    <property type="entry name" value="MULTIDRUG EFFLUX PUMP SUBUNIT ACRB-RELATED"/>
    <property type="match status" value="1"/>
</dbReference>
<comment type="caution">
    <text evidence="9">Lacks conserved residue(s) required for the propagation of feature annotation.</text>
</comment>
<dbReference type="AlphaFoldDB" id="A9CY87"/>
<feature type="transmembrane region" description="Helical" evidence="9">
    <location>
        <begin position="1004"/>
        <end position="1026"/>
    </location>
</feature>
<dbReference type="EMBL" id="ABIC01000003">
    <property type="protein sequence ID" value="EDQ02429.1"/>
    <property type="molecule type" value="Genomic_DNA"/>
</dbReference>
<feature type="transmembrane region" description="Helical" evidence="9">
    <location>
        <begin position="873"/>
        <end position="890"/>
    </location>
</feature>
<evidence type="ECO:0000256" key="1">
    <source>
        <dbReference type="ARBA" id="ARBA00004429"/>
    </source>
</evidence>
<dbReference type="STRING" id="314608.KT99_02912"/>
<dbReference type="GO" id="GO:0005886">
    <property type="term" value="C:plasma membrane"/>
    <property type="evidence" value="ECO:0007669"/>
    <property type="project" value="UniProtKB-SubCell"/>
</dbReference>
<dbReference type="FunFam" id="3.30.70.1430:FF:000002">
    <property type="entry name" value="Efflux pump membrane transporter"/>
    <property type="match status" value="1"/>
</dbReference>
<dbReference type="NCBIfam" id="TIGR00915">
    <property type="entry name" value="2A0602"/>
    <property type="match status" value="1"/>
</dbReference>
<keyword evidence="3 9" id="KW-0813">Transport</keyword>
<evidence type="ECO:0000256" key="4">
    <source>
        <dbReference type="ARBA" id="ARBA00022475"/>
    </source>
</evidence>
<accession>A9CY87</accession>
<comment type="similarity">
    <text evidence="2 9">Belongs to the resistance-nodulation-cell division (RND) (TC 2.A.6) family.</text>
</comment>
<reference evidence="10 11" key="1">
    <citation type="submission" date="2007-10" db="EMBL/GenBank/DDBJ databases">
        <authorList>
            <person name="Yayanos A."/>
            <person name="Ferriera S."/>
            <person name="Johnson J."/>
            <person name="Kravitz S."/>
            <person name="Halpern A."/>
            <person name="Remington K."/>
            <person name="Beeson K."/>
            <person name="Tran B."/>
            <person name="Rogers Y.-H."/>
            <person name="Friedman R."/>
            <person name="Venter J.C."/>
        </authorList>
    </citation>
    <scope>NUCLEOTIDE SEQUENCE [LARGE SCALE GENOMIC DNA]</scope>
    <source>
        <strain evidence="10 11">KT99</strain>
    </source>
</reference>
<dbReference type="InterPro" id="IPR001036">
    <property type="entry name" value="Acrflvin-R"/>
</dbReference>
<evidence type="ECO:0000313" key="11">
    <source>
        <dbReference type="Proteomes" id="UP000005839"/>
    </source>
</evidence>
<evidence type="ECO:0000313" key="10">
    <source>
        <dbReference type="EMBL" id="EDQ02429.1"/>
    </source>
</evidence>
<keyword evidence="6 9" id="KW-0812">Transmembrane</keyword>
<evidence type="ECO:0000256" key="5">
    <source>
        <dbReference type="ARBA" id="ARBA00022519"/>
    </source>
</evidence>
<evidence type="ECO:0000256" key="9">
    <source>
        <dbReference type="RuleBase" id="RU364070"/>
    </source>
</evidence>
<keyword evidence="5 9" id="KW-0997">Cell inner membrane</keyword>
<dbReference type="Gene3D" id="3.30.70.1430">
    <property type="entry name" value="Multidrug efflux transporter AcrB pore domain"/>
    <property type="match status" value="2"/>
</dbReference>
<feature type="transmembrane region" description="Helical" evidence="9">
    <location>
        <begin position="897"/>
        <end position="917"/>
    </location>
</feature>
<dbReference type="InterPro" id="IPR027463">
    <property type="entry name" value="AcrB_DN_DC_subdom"/>
</dbReference>
<dbReference type="Gene3D" id="1.20.1640.10">
    <property type="entry name" value="Multidrug efflux transporter AcrB transmembrane domain"/>
    <property type="match status" value="2"/>
</dbReference>
<dbReference type="FunFam" id="3.30.2090.10:FF:000001">
    <property type="entry name" value="Efflux pump membrane transporter"/>
    <property type="match status" value="1"/>
</dbReference>
<feature type="transmembrane region" description="Helical" evidence="9">
    <location>
        <begin position="972"/>
        <end position="992"/>
    </location>
</feature>
<feature type="transmembrane region" description="Helical" evidence="9">
    <location>
        <begin position="540"/>
        <end position="556"/>
    </location>
</feature>
<evidence type="ECO:0000256" key="2">
    <source>
        <dbReference type="ARBA" id="ARBA00010942"/>
    </source>
</evidence>
<gene>
    <name evidence="10" type="ORF">KT99_02912</name>
</gene>
<dbReference type="Pfam" id="PF00873">
    <property type="entry name" value="ACR_tran"/>
    <property type="match status" value="1"/>
</dbReference>
<name>A9CY87_9GAMM</name>
<dbReference type="SUPFAM" id="SSF82714">
    <property type="entry name" value="Multidrug efflux transporter AcrB TolC docking domain, DN and DC subdomains"/>
    <property type="match status" value="2"/>
</dbReference>
<dbReference type="SUPFAM" id="SSF82693">
    <property type="entry name" value="Multidrug efflux transporter AcrB pore domain, PN1, PN2, PC1 and PC2 subdomains"/>
    <property type="match status" value="3"/>
</dbReference>
<dbReference type="FunFam" id="1.20.1640.10:FF:000001">
    <property type="entry name" value="Efflux pump membrane transporter"/>
    <property type="match status" value="1"/>
</dbReference>
<evidence type="ECO:0000256" key="7">
    <source>
        <dbReference type="ARBA" id="ARBA00022989"/>
    </source>
</evidence>
<dbReference type="Gene3D" id="3.30.2090.10">
    <property type="entry name" value="Multidrug efflux transporter AcrB TolC docking domain, DN and DC subdomains"/>
    <property type="match status" value="2"/>
</dbReference>
<feature type="transmembrane region" description="Helical" evidence="9">
    <location>
        <begin position="366"/>
        <end position="390"/>
    </location>
</feature>
<dbReference type="Gene3D" id="3.30.70.1440">
    <property type="entry name" value="Multidrug efflux transporter AcrB pore domain"/>
    <property type="match status" value="1"/>
</dbReference>
<protein>
    <recommendedName>
        <fullName evidence="9">Efflux pump membrane transporter</fullName>
    </recommendedName>
</protein>
<feature type="transmembrane region" description="Helical" evidence="9">
    <location>
        <begin position="470"/>
        <end position="497"/>
    </location>
</feature>
<dbReference type="FunFam" id="3.30.2090.10:FF:000002">
    <property type="entry name" value="Efflux pump membrane transporter"/>
    <property type="match status" value="1"/>
</dbReference>
<dbReference type="PRINTS" id="PR00702">
    <property type="entry name" value="ACRIFLAVINRP"/>
</dbReference>
<comment type="caution">
    <text evidence="10">The sequence shown here is derived from an EMBL/GenBank/DDBJ whole genome shotgun (WGS) entry which is preliminary data.</text>
</comment>
<feature type="transmembrane region" description="Helical" evidence="9">
    <location>
        <begin position="339"/>
        <end position="359"/>
    </location>
</feature>
<feature type="transmembrane region" description="Helical" evidence="9">
    <location>
        <begin position="923"/>
        <end position="944"/>
    </location>
</feature>
<keyword evidence="11" id="KW-1185">Reference proteome</keyword>
<dbReference type="GO" id="GO:0009636">
    <property type="term" value="P:response to toxic substance"/>
    <property type="evidence" value="ECO:0007669"/>
    <property type="project" value="UniProtKB-ARBA"/>
</dbReference>
<dbReference type="GO" id="GO:0042910">
    <property type="term" value="F:xenobiotic transmembrane transporter activity"/>
    <property type="evidence" value="ECO:0007669"/>
    <property type="project" value="TreeGrafter"/>
</dbReference>
<evidence type="ECO:0000256" key="8">
    <source>
        <dbReference type="ARBA" id="ARBA00023136"/>
    </source>
</evidence>
<dbReference type="InterPro" id="IPR004764">
    <property type="entry name" value="MdtF-like"/>
</dbReference>
<evidence type="ECO:0000256" key="3">
    <source>
        <dbReference type="ARBA" id="ARBA00022448"/>
    </source>
</evidence>
<keyword evidence="7 9" id="KW-1133">Transmembrane helix</keyword>
<comment type="subcellular location">
    <subcellularLocation>
        <location evidence="1 9">Cell inner membrane</location>
        <topology evidence="1 9">Multi-pass membrane protein</topology>
    </subcellularLocation>
</comment>
<keyword evidence="4" id="KW-1003">Cell membrane</keyword>